<dbReference type="SUPFAM" id="SSF57850">
    <property type="entry name" value="RING/U-box"/>
    <property type="match status" value="1"/>
</dbReference>
<dbReference type="Proteomes" id="UP001214638">
    <property type="component" value="Unassembled WGS sequence"/>
</dbReference>
<evidence type="ECO:0000256" key="2">
    <source>
        <dbReference type="ARBA" id="ARBA00008126"/>
    </source>
</evidence>
<evidence type="ECO:0000256" key="4">
    <source>
        <dbReference type="SAM" id="Coils"/>
    </source>
</evidence>
<dbReference type="GeneID" id="94335547"/>
<comment type="similarity">
    <text evidence="2">Belongs to the NOSIP family.</text>
</comment>
<evidence type="ECO:0000313" key="6">
    <source>
        <dbReference type="EMBL" id="KAK2198240.1"/>
    </source>
</evidence>
<proteinExistence type="inferred from homology"/>
<dbReference type="KEGG" id="bdw:94335547"/>
<name>A0AAD9PP27_9APIC</name>
<evidence type="ECO:0000259" key="5">
    <source>
        <dbReference type="Pfam" id="PF15906"/>
    </source>
</evidence>
<gene>
    <name evidence="6" type="ORF">BdWA1_001249</name>
</gene>
<evidence type="ECO:0000256" key="1">
    <source>
        <dbReference type="ARBA" id="ARBA00004123"/>
    </source>
</evidence>
<keyword evidence="3" id="KW-0539">Nucleus</keyword>
<dbReference type="PANTHER" id="PTHR13063">
    <property type="entry name" value="ENOS INTERACTING PROTEIN"/>
    <property type="match status" value="1"/>
</dbReference>
<dbReference type="AlphaFoldDB" id="A0AAD9PP27"/>
<dbReference type="InterPro" id="IPR016818">
    <property type="entry name" value="NOSIP"/>
</dbReference>
<reference evidence="6" key="1">
    <citation type="journal article" date="2023" name="Nat. Microbiol.">
        <title>Babesia duncani multi-omics identifies virulence factors and drug targets.</title>
        <authorList>
            <person name="Singh P."/>
            <person name="Lonardi S."/>
            <person name="Liang Q."/>
            <person name="Vydyam P."/>
            <person name="Khabirova E."/>
            <person name="Fang T."/>
            <person name="Gihaz S."/>
            <person name="Thekkiniath J."/>
            <person name="Munshi M."/>
            <person name="Abel S."/>
            <person name="Ciampossin L."/>
            <person name="Batugedara G."/>
            <person name="Gupta M."/>
            <person name="Lu X.M."/>
            <person name="Lenz T."/>
            <person name="Chakravarty S."/>
            <person name="Cornillot E."/>
            <person name="Hu Y."/>
            <person name="Ma W."/>
            <person name="Gonzalez L.M."/>
            <person name="Sanchez S."/>
            <person name="Estrada K."/>
            <person name="Sanchez-Flores A."/>
            <person name="Montero E."/>
            <person name="Harb O.S."/>
            <person name="Le Roch K.G."/>
            <person name="Mamoun C.B."/>
        </authorList>
    </citation>
    <scope>NUCLEOTIDE SEQUENCE</scope>
    <source>
        <strain evidence="6">WA1</strain>
    </source>
</reference>
<dbReference type="EMBL" id="JALLKP010000001">
    <property type="protein sequence ID" value="KAK2198240.1"/>
    <property type="molecule type" value="Genomic_DNA"/>
</dbReference>
<dbReference type="GO" id="GO:0061630">
    <property type="term" value="F:ubiquitin protein ligase activity"/>
    <property type="evidence" value="ECO:0007669"/>
    <property type="project" value="InterPro"/>
</dbReference>
<dbReference type="Pfam" id="PF15906">
    <property type="entry name" value="zf-NOSIP"/>
    <property type="match status" value="1"/>
</dbReference>
<dbReference type="Gene3D" id="3.30.40.10">
    <property type="entry name" value="Zinc/RING finger domain, C3HC4 (zinc finger)"/>
    <property type="match status" value="1"/>
</dbReference>
<comment type="caution">
    <text evidence="6">The sequence shown here is derived from an EMBL/GenBank/DDBJ whole genome shotgun (WGS) entry which is preliminary data.</text>
</comment>
<dbReference type="GO" id="GO:0005634">
    <property type="term" value="C:nucleus"/>
    <property type="evidence" value="ECO:0007669"/>
    <property type="project" value="UniProtKB-SubCell"/>
</dbReference>
<evidence type="ECO:0000256" key="3">
    <source>
        <dbReference type="ARBA" id="ARBA00023242"/>
    </source>
</evidence>
<feature type="coiled-coil region" evidence="4">
    <location>
        <begin position="88"/>
        <end position="122"/>
    </location>
</feature>
<comment type="subcellular location">
    <subcellularLocation>
        <location evidence="1">Nucleus</location>
    </subcellularLocation>
</comment>
<dbReference type="InterPro" id="IPR031790">
    <property type="entry name" value="Znf-NOSIP"/>
</dbReference>
<organism evidence="6 7">
    <name type="scientific">Babesia duncani</name>
    <dbReference type="NCBI Taxonomy" id="323732"/>
    <lineage>
        <taxon>Eukaryota</taxon>
        <taxon>Sar</taxon>
        <taxon>Alveolata</taxon>
        <taxon>Apicomplexa</taxon>
        <taxon>Aconoidasida</taxon>
        <taxon>Piroplasmida</taxon>
        <taxon>Babesiidae</taxon>
        <taxon>Babesia</taxon>
    </lineage>
</organism>
<evidence type="ECO:0000313" key="7">
    <source>
        <dbReference type="Proteomes" id="UP001214638"/>
    </source>
</evidence>
<keyword evidence="4" id="KW-0175">Coiled coil</keyword>
<accession>A0AAD9PP27</accession>
<keyword evidence="7" id="KW-1185">Reference proteome</keyword>
<dbReference type="InterPro" id="IPR013083">
    <property type="entry name" value="Znf_RING/FYVE/PHD"/>
</dbReference>
<feature type="domain" description="Nitric oxide synthase-interacting protein zinc-finger" evidence="5">
    <location>
        <begin position="4"/>
        <end position="84"/>
    </location>
</feature>
<protein>
    <submittedName>
        <fullName evidence="6">Bifunctional Nitric oxide synthase-interacting protein</fullName>
    </submittedName>
</protein>
<dbReference type="RefSeq" id="XP_067805082.1">
    <property type="nucleotide sequence ID" value="XM_067946291.1"/>
</dbReference>
<sequence length="288" mass="32676">MTRHSKNNTAAPIFTYHERKNVKGTFVLIFSHCICIDFNTLKQRLASDSLRKFEQCWLCLCIAINPVSTPEGYIFCKECILYSLSKQLEEYKLKKLKWEKQLQLYEQQLREKEQSEQEQLKRKILQENLCGNLNTKKSKLSHDESVKSGFKPTIDSTVLSTSFWLPNDQGKGGGFSKLDKPPVKPEKNLKCPITSKPLKLKDLITVNAEVSHEVEDDPTSPVIWLCSISKKPISHNKAILIKDTGQVVLQRFTDKLDATEFISLIPGGTGFAAHNSVEASKYRPVMGS</sequence>
<dbReference type="PANTHER" id="PTHR13063:SF10">
    <property type="entry name" value="NITRIC OXIDE SYNTHASE-INTERACTING PROTEIN"/>
    <property type="match status" value="1"/>
</dbReference>